<dbReference type="PROSITE" id="PS50850">
    <property type="entry name" value="MFS"/>
    <property type="match status" value="1"/>
</dbReference>
<name>T1ATT9_9ZZZZ</name>
<accession>T1ATT9</accession>
<keyword evidence="4 8" id="KW-0812">Transmembrane</keyword>
<dbReference type="FunFam" id="1.20.1250.20:FF:000001">
    <property type="entry name" value="Dicarboxylate MFS transporter"/>
    <property type="match status" value="1"/>
</dbReference>
<dbReference type="AlphaFoldDB" id="T1ATT9"/>
<evidence type="ECO:0000256" key="1">
    <source>
        <dbReference type="ARBA" id="ARBA00004651"/>
    </source>
</evidence>
<evidence type="ECO:0000259" key="9">
    <source>
        <dbReference type="PROSITE" id="PS50850"/>
    </source>
</evidence>
<keyword evidence="5" id="KW-0769">Symport</keyword>
<dbReference type="Gene3D" id="1.20.1250.20">
    <property type="entry name" value="MFS general substrate transporter like domains"/>
    <property type="match status" value="1"/>
</dbReference>
<dbReference type="PANTHER" id="PTHR43528:SF3">
    <property type="entry name" value="CITRATE-PROTON SYMPORTER"/>
    <property type="match status" value="1"/>
</dbReference>
<feature type="transmembrane region" description="Helical" evidence="8">
    <location>
        <begin position="88"/>
        <end position="112"/>
    </location>
</feature>
<evidence type="ECO:0000256" key="7">
    <source>
        <dbReference type="ARBA" id="ARBA00023136"/>
    </source>
</evidence>
<comment type="caution">
    <text evidence="10">The sequence shown here is derived from an EMBL/GenBank/DDBJ whole genome shotgun (WGS) entry which is preliminary data.</text>
</comment>
<dbReference type="PROSITE" id="PS00216">
    <property type="entry name" value="SUGAR_TRANSPORT_1"/>
    <property type="match status" value="1"/>
</dbReference>
<evidence type="ECO:0000256" key="5">
    <source>
        <dbReference type="ARBA" id="ARBA00022847"/>
    </source>
</evidence>
<reference evidence="10" key="2">
    <citation type="journal article" date="2014" name="ISME J.">
        <title>Microbial stratification in low pH oxic and suboxic macroscopic growths along an acid mine drainage.</title>
        <authorList>
            <person name="Mendez-Garcia C."/>
            <person name="Mesa V."/>
            <person name="Sprenger R.R."/>
            <person name="Richter M."/>
            <person name="Diez M.S."/>
            <person name="Solano J."/>
            <person name="Bargiela R."/>
            <person name="Golyshina O.V."/>
            <person name="Manteca A."/>
            <person name="Ramos J.L."/>
            <person name="Gallego J.R."/>
            <person name="Llorente I."/>
            <person name="Martins Dos Santos V.A."/>
            <person name="Jensen O.N."/>
            <person name="Pelaez A.I."/>
            <person name="Sanchez J."/>
            <person name="Ferrer M."/>
        </authorList>
    </citation>
    <scope>NUCLEOTIDE SEQUENCE</scope>
</reference>
<keyword evidence="3" id="KW-1003">Cell membrane</keyword>
<dbReference type="PROSITE" id="PS00217">
    <property type="entry name" value="SUGAR_TRANSPORT_2"/>
    <property type="match status" value="1"/>
</dbReference>
<dbReference type="GO" id="GO:0015293">
    <property type="term" value="F:symporter activity"/>
    <property type="evidence" value="ECO:0007669"/>
    <property type="project" value="UniProtKB-KW"/>
</dbReference>
<dbReference type="Pfam" id="PF00083">
    <property type="entry name" value="Sugar_tr"/>
    <property type="match status" value="1"/>
</dbReference>
<evidence type="ECO:0000256" key="3">
    <source>
        <dbReference type="ARBA" id="ARBA00022475"/>
    </source>
</evidence>
<evidence type="ECO:0000256" key="4">
    <source>
        <dbReference type="ARBA" id="ARBA00022692"/>
    </source>
</evidence>
<feature type="transmembrane region" description="Helical" evidence="8">
    <location>
        <begin position="163"/>
        <end position="182"/>
    </location>
</feature>
<dbReference type="PANTHER" id="PTHR43528">
    <property type="entry name" value="ALPHA-KETOGLUTARATE PERMEASE"/>
    <property type="match status" value="1"/>
</dbReference>
<comment type="subcellular location">
    <subcellularLocation>
        <location evidence="1">Cell membrane</location>
        <topology evidence="1">Multi-pass membrane protein</topology>
    </subcellularLocation>
</comment>
<evidence type="ECO:0000256" key="6">
    <source>
        <dbReference type="ARBA" id="ARBA00022989"/>
    </source>
</evidence>
<dbReference type="InterPro" id="IPR005828">
    <property type="entry name" value="MFS_sugar_transport-like"/>
</dbReference>
<keyword evidence="6 8" id="KW-1133">Transmembrane helix</keyword>
<dbReference type="SUPFAM" id="SSF103473">
    <property type="entry name" value="MFS general substrate transporter"/>
    <property type="match status" value="1"/>
</dbReference>
<feature type="domain" description="Major facilitator superfamily (MFS) profile" evidence="9">
    <location>
        <begin position="16"/>
        <end position="219"/>
    </location>
</feature>
<evidence type="ECO:0000256" key="8">
    <source>
        <dbReference type="SAM" id="Phobius"/>
    </source>
</evidence>
<evidence type="ECO:0000313" key="10">
    <source>
        <dbReference type="EMBL" id="EQD45440.1"/>
    </source>
</evidence>
<sequence>MAATTYDGQAGARPRAIIAATVGNALEFYDFFIYGLFAIQIGRAFFPATSSYVSLMLSLATFGVGFLTRPLGAVVLGAYADRVGRRPAMVLSLSMIGIAMVALACIPSYAVIGVAAPVLAVIARLLQGFSLGGEVGANSAFLVEAARPDRRAEIVSWQGVSQAIALVLGSLVGTALATFLSPAALDGYGWRIAFLIGAAIVPCGYWLRRRLAETLQEQD</sequence>
<dbReference type="InterPro" id="IPR020846">
    <property type="entry name" value="MFS_dom"/>
</dbReference>
<dbReference type="InterPro" id="IPR036259">
    <property type="entry name" value="MFS_trans_sf"/>
</dbReference>
<dbReference type="EMBL" id="AUZX01010882">
    <property type="protein sequence ID" value="EQD45440.1"/>
    <property type="molecule type" value="Genomic_DNA"/>
</dbReference>
<keyword evidence="2" id="KW-0813">Transport</keyword>
<gene>
    <name evidence="10" type="ORF">B1A_14824</name>
</gene>
<feature type="transmembrane region" description="Helical" evidence="8">
    <location>
        <begin position="28"/>
        <end position="46"/>
    </location>
</feature>
<reference evidence="10" key="1">
    <citation type="submission" date="2013-08" db="EMBL/GenBank/DDBJ databases">
        <authorList>
            <person name="Mendez C."/>
            <person name="Richter M."/>
            <person name="Ferrer M."/>
            <person name="Sanchez J."/>
        </authorList>
    </citation>
    <scope>NUCLEOTIDE SEQUENCE</scope>
</reference>
<feature type="transmembrane region" description="Helical" evidence="8">
    <location>
        <begin position="118"/>
        <end position="143"/>
    </location>
</feature>
<evidence type="ECO:0000256" key="2">
    <source>
        <dbReference type="ARBA" id="ARBA00022448"/>
    </source>
</evidence>
<feature type="transmembrane region" description="Helical" evidence="8">
    <location>
        <begin position="188"/>
        <end position="207"/>
    </location>
</feature>
<dbReference type="InterPro" id="IPR051084">
    <property type="entry name" value="H+-coupled_symporters"/>
</dbReference>
<dbReference type="InterPro" id="IPR005829">
    <property type="entry name" value="Sugar_transporter_CS"/>
</dbReference>
<feature type="transmembrane region" description="Helical" evidence="8">
    <location>
        <begin position="52"/>
        <end position="76"/>
    </location>
</feature>
<organism evidence="10">
    <name type="scientific">mine drainage metagenome</name>
    <dbReference type="NCBI Taxonomy" id="410659"/>
    <lineage>
        <taxon>unclassified sequences</taxon>
        <taxon>metagenomes</taxon>
        <taxon>ecological metagenomes</taxon>
    </lineage>
</organism>
<feature type="non-terminal residue" evidence="10">
    <location>
        <position position="219"/>
    </location>
</feature>
<dbReference type="GO" id="GO:0005886">
    <property type="term" value="C:plasma membrane"/>
    <property type="evidence" value="ECO:0007669"/>
    <property type="project" value="UniProtKB-SubCell"/>
</dbReference>
<keyword evidence="7 8" id="KW-0472">Membrane</keyword>
<proteinExistence type="predicted"/>
<protein>
    <submittedName>
        <fullName evidence="10">General substrate transporter</fullName>
    </submittedName>
</protein>